<evidence type="ECO:0000256" key="2">
    <source>
        <dbReference type="ARBA" id="ARBA00022676"/>
    </source>
</evidence>
<evidence type="ECO:0000256" key="5">
    <source>
        <dbReference type="ARBA" id="ARBA00022989"/>
    </source>
</evidence>
<keyword evidence="5 8" id="KW-1133">Transmembrane helix</keyword>
<feature type="non-terminal residue" evidence="9">
    <location>
        <position position="330"/>
    </location>
</feature>
<evidence type="ECO:0000256" key="3">
    <source>
        <dbReference type="ARBA" id="ARBA00022679"/>
    </source>
</evidence>
<evidence type="ECO:0000256" key="4">
    <source>
        <dbReference type="ARBA" id="ARBA00022692"/>
    </source>
</evidence>
<keyword evidence="4 8" id="KW-0812">Transmembrane</keyword>
<keyword evidence="7" id="KW-0325">Glycoprotein</keyword>
<keyword evidence="6 8" id="KW-0472">Membrane</keyword>
<evidence type="ECO:0000313" key="10">
    <source>
        <dbReference type="Proteomes" id="UP000799777"/>
    </source>
</evidence>
<evidence type="ECO:0000313" key="9">
    <source>
        <dbReference type="EMBL" id="KAF2036183.1"/>
    </source>
</evidence>
<evidence type="ECO:0000256" key="8">
    <source>
        <dbReference type="SAM" id="Phobius"/>
    </source>
</evidence>
<comment type="caution">
    <text evidence="9">The sequence shown here is derived from an EMBL/GenBank/DDBJ whole genome shotgun (WGS) entry which is preliminary data.</text>
</comment>
<dbReference type="EMBL" id="ML978155">
    <property type="protein sequence ID" value="KAF2036183.1"/>
    <property type="molecule type" value="Genomic_DNA"/>
</dbReference>
<sequence length="330" mass="38960">SIIGYLRYRPAPRPRNPTYHAADITVVVATTDIMSKTFHHVVTSILRHPIHQLIIPAAGLVAREQIATFQTIVQDQRLLVLYSNEVSRRKQTALAMPHVQTSLFITQDDHTYWPANPWFVQSIVAPFEDPSTGGVGTALVARHRQHSTSFSGFWNFLGMTYLAQRFQRHYLNDYLWLSKVPLNADDDKFHTRWLIEHGWKIKHQDGPDSTMMTELGEWPKFNEQVLRWTRTTWRQNPRQLMHKMAWTRHPYTMFTLVVWFLRMSIIQETAMFWLLYKSLAETSRLGYFRPATLFLMIWIIALKAIKILPHFKKHPQDFIYFPGYLVFGYW</sequence>
<dbReference type="PANTHER" id="PTHR47844:SF1">
    <property type="entry name" value="EXOSTOSIN-LIKE 2"/>
    <property type="match status" value="1"/>
</dbReference>
<accession>A0A9P4LSA0</accession>
<dbReference type="AlphaFoldDB" id="A0A9P4LSA0"/>
<feature type="non-terminal residue" evidence="9">
    <location>
        <position position="1"/>
    </location>
</feature>
<dbReference type="Proteomes" id="UP000799777">
    <property type="component" value="Unassembled WGS sequence"/>
</dbReference>
<proteinExistence type="predicted"/>
<dbReference type="InterPro" id="IPR029044">
    <property type="entry name" value="Nucleotide-diphossugar_trans"/>
</dbReference>
<dbReference type="OrthoDB" id="2849215at2759"/>
<comment type="subcellular location">
    <subcellularLocation>
        <location evidence="1">Membrane</location>
    </subcellularLocation>
</comment>
<protein>
    <recommendedName>
        <fullName evidence="11">Glycosyltransferase</fullName>
    </recommendedName>
</protein>
<keyword evidence="3" id="KW-0808">Transferase</keyword>
<keyword evidence="2" id="KW-0328">Glycosyltransferase</keyword>
<reference evidence="9" key="1">
    <citation type="journal article" date="2020" name="Stud. Mycol.">
        <title>101 Dothideomycetes genomes: a test case for predicting lifestyles and emergence of pathogens.</title>
        <authorList>
            <person name="Haridas S."/>
            <person name="Albert R."/>
            <person name="Binder M."/>
            <person name="Bloem J."/>
            <person name="Labutti K."/>
            <person name="Salamov A."/>
            <person name="Andreopoulos B."/>
            <person name="Baker S."/>
            <person name="Barry K."/>
            <person name="Bills G."/>
            <person name="Bluhm B."/>
            <person name="Cannon C."/>
            <person name="Castanera R."/>
            <person name="Culley D."/>
            <person name="Daum C."/>
            <person name="Ezra D."/>
            <person name="Gonzalez J."/>
            <person name="Henrissat B."/>
            <person name="Kuo A."/>
            <person name="Liang C."/>
            <person name="Lipzen A."/>
            <person name="Lutzoni F."/>
            <person name="Magnuson J."/>
            <person name="Mondo S."/>
            <person name="Nolan M."/>
            <person name="Ohm R."/>
            <person name="Pangilinan J."/>
            <person name="Park H.-J."/>
            <person name="Ramirez L."/>
            <person name="Alfaro M."/>
            <person name="Sun H."/>
            <person name="Tritt A."/>
            <person name="Yoshinaga Y."/>
            <person name="Zwiers L.-H."/>
            <person name="Turgeon B."/>
            <person name="Goodwin S."/>
            <person name="Spatafora J."/>
            <person name="Crous P."/>
            <person name="Grigoriev I."/>
        </authorList>
    </citation>
    <scope>NUCLEOTIDE SEQUENCE</scope>
    <source>
        <strain evidence="9">CBS 110217</strain>
    </source>
</reference>
<feature type="transmembrane region" description="Helical" evidence="8">
    <location>
        <begin position="287"/>
        <end position="305"/>
    </location>
</feature>
<gene>
    <name evidence="9" type="ORF">EK21DRAFT_37116</name>
</gene>
<evidence type="ECO:0008006" key="11">
    <source>
        <dbReference type="Google" id="ProtNLM"/>
    </source>
</evidence>
<keyword evidence="10" id="KW-1185">Reference proteome</keyword>
<evidence type="ECO:0000256" key="1">
    <source>
        <dbReference type="ARBA" id="ARBA00004370"/>
    </source>
</evidence>
<dbReference type="InterPro" id="IPR052427">
    <property type="entry name" value="Glycosyltrans_GT2/GT47"/>
</dbReference>
<dbReference type="SUPFAM" id="SSF53448">
    <property type="entry name" value="Nucleotide-diphospho-sugar transferases"/>
    <property type="match status" value="1"/>
</dbReference>
<name>A0A9P4LSA0_9PLEO</name>
<feature type="transmembrane region" description="Helical" evidence="8">
    <location>
        <begin position="251"/>
        <end position="275"/>
    </location>
</feature>
<dbReference type="GO" id="GO:0016020">
    <property type="term" value="C:membrane"/>
    <property type="evidence" value="ECO:0007669"/>
    <property type="project" value="UniProtKB-SubCell"/>
</dbReference>
<organism evidence="9 10">
    <name type="scientific">Setomelanomma holmii</name>
    <dbReference type="NCBI Taxonomy" id="210430"/>
    <lineage>
        <taxon>Eukaryota</taxon>
        <taxon>Fungi</taxon>
        <taxon>Dikarya</taxon>
        <taxon>Ascomycota</taxon>
        <taxon>Pezizomycotina</taxon>
        <taxon>Dothideomycetes</taxon>
        <taxon>Pleosporomycetidae</taxon>
        <taxon>Pleosporales</taxon>
        <taxon>Pleosporineae</taxon>
        <taxon>Phaeosphaeriaceae</taxon>
        <taxon>Setomelanomma</taxon>
    </lineage>
</organism>
<dbReference type="PANTHER" id="PTHR47844">
    <property type="entry name" value="SYNTHASE CPS1, PUTATIVE (AFU_ORTHOLOGUE AFUA_7G02500)-RELATED"/>
    <property type="match status" value="1"/>
</dbReference>
<dbReference type="GO" id="GO:0016757">
    <property type="term" value="F:glycosyltransferase activity"/>
    <property type="evidence" value="ECO:0007669"/>
    <property type="project" value="UniProtKB-KW"/>
</dbReference>
<evidence type="ECO:0000256" key="7">
    <source>
        <dbReference type="ARBA" id="ARBA00023180"/>
    </source>
</evidence>
<evidence type="ECO:0000256" key="6">
    <source>
        <dbReference type="ARBA" id="ARBA00023136"/>
    </source>
</evidence>